<gene>
    <name evidence="1" type="ORF">CPAG_09877</name>
</gene>
<reference evidence="2" key="2">
    <citation type="journal article" date="2009" name="Genome Res.">
        <title>Comparative genomic analyses of the human fungal pathogens Coccidioides and their relatives.</title>
        <authorList>
            <person name="Sharpton T.J."/>
            <person name="Stajich J.E."/>
            <person name="Rounsley S.D."/>
            <person name="Gardner M.J."/>
            <person name="Wortman J.R."/>
            <person name="Jordar V.S."/>
            <person name="Maiti R."/>
            <person name="Kodira C.D."/>
            <person name="Neafsey D.E."/>
            <person name="Zeng Q."/>
            <person name="Hung C.-Y."/>
            <person name="McMahan C."/>
            <person name="Muszewska A."/>
            <person name="Grynberg M."/>
            <person name="Mandel M.A."/>
            <person name="Kellner E.M."/>
            <person name="Barker B.M."/>
            <person name="Galgiani J.N."/>
            <person name="Orbach M.J."/>
            <person name="Kirkland T.N."/>
            <person name="Cole G.T."/>
            <person name="Henn M.R."/>
            <person name="Birren B.W."/>
            <person name="Taylor J.W."/>
        </authorList>
    </citation>
    <scope>NUCLEOTIDE SEQUENCE [LARGE SCALE GENOMIC DNA]</scope>
    <source>
        <strain evidence="2">RMSCC 3488</strain>
    </source>
</reference>
<reference evidence="1 2" key="1">
    <citation type="submission" date="2007-06" db="EMBL/GenBank/DDBJ databases">
        <title>The Genome Sequence of Coccidioides posadasii RMSCC_3488.</title>
        <authorList>
            <consortium name="Coccidioides Genome Resources Consortium"/>
            <consortium name="The Broad Institute Genome Sequencing Platform"/>
            <person name="Henn M.R."/>
            <person name="Sykes S."/>
            <person name="Young S."/>
            <person name="Jaffe D."/>
            <person name="Berlin A."/>
            <person name="Alvarez P."/>
            <person name="Butler J."/>
            <person name="Gnerre S."/>
            <person name="Grabherr M."/>
            <person name="Mauceli E."/>
            <person name="Brockman W."/>
            <person name="Kodira C."/>
            <person name="Alvarado L."/>
            <person name="Zeng Q."/>
            <person name="Crawford M."/>
            <person name="Antoine C."/>
            <person name="Devon K."/>
            <person name="Galgiani J."/>
            <person name="Orsborn K."/>
            <person name="Lewis M.L."/>
            <person name="Nusbaum C."/>
            <person name="Galagan J."/>
            <person name="Birren B."/>
        </authorList>
    </citation>
    <scope>NUCLEOTIDE SEQUENCE [LARGE SCALE GENOMIC DNA]</scope>
    <source>
        <strain evidence="1 2">RMSCC 3488</strain>
    </source>
</reference>
<dbReference type="OrthoDB" id="18320at2759"/>
<dbReference type="AlphaFoldDB" id="A0A0J6FVW4"/>
<evidence type="ECO:0000313" key="1">
    <source>
        <dbReference type="EMBL" id="KMM73590.1"/>
    </source>
</evidence>
<organism evidence="1 2">
    <name type="scientific">Coccidioides posadasii RMSCC 3488</name>
    <dbReference type="NCBI Taxonomy" id="454284"/>
    <lineage>
        <taxon>Eukaryota</taxon>
        <taxon>Fungi</taxon>
        <taxon>Dikarya</taxon>
        <taxon>Ascomycota</taxon>
        <taxon>Pezizomycotina</taxon>
        <taxon>Eurotiomycetes</taxon>
        <taxon>Eurotiomycetidae</taxon>
        <taxon>Onygenales</taxon>
        <taxon>Onygenaceae</taxon>
        <taxon>Coccidioides</taxon>
    </lineage>
</organism>
<dbReference type="Proteomes" id="UP000054567">
    <property type="component" value="Unassembled WGS sequence"/>
</dbReference>
<sequence>MGTPSIASIGIIGKSDNLLHISVFPPHESAQVEFSLAFNSSLDVLELRQHDTSVDQDFGLLHALDERFSVYGWLTNTGVKFLIIVDLEGRVAVPGKFAPLAGLRESDLKPAFRALQTAYMKLLQNPFYDPDRNDTDCGEPATSNIGIKNHHFIAEVNRIGELWVPGMVNV</sequence>
<dbReference type="Pfam" id="PF04628">
    <property type="entry name" value="Sedlin_N"/>
    <property type="match status" value="1"/>
</dbReference>
<name>A0A0J6FVW4_COCPO</name>
<reference evidence="2" key="3">
    <citation type="journal article" date="2010" name="Genome Res.">
        <title>Population genomic sequencing of Coccidioides fungi reveals recent hybridization and transposon control.</title>
        <authorList>
            <person name="Neafsey D.E."/>
            <person name="Barker B.M."/>
            <person name="Sharpton T.J."/>
            <person name="Stajich J.E."/>
            <person name="Park D.J."/>
            <person name="Whiston E."/>
            <person name="Hung C.-Y."/>
            <person name="McMahan C."/>
            <person name="White J."/>
            <person name="Sykes S."/>
            <person name="Heiman D."/>
            <person name="Young S."/>
            <person name="Zeng Q."/>
            <person name="Abouelleil A."/>
            <person name="Aftuck L."/>
            <person name="Bessette D."/>
            <person name="Brown A."/>
            <person name="FitzGerald M."/>
            <person name="Lui A."/>
            <person name="Macdonald J.P."/>
            <person name="Priest M."/>
            <person name="Orbach M.J."/>
            <person name="Galgiani J.N."/>
            <person name="Kirkland T.N."/>
            <person name="Cole G.T."/>
            <person name="Birren B.W."/>
            <person name="Henn M.R."/>
            <person name="Taylor J.W."/>
            <person name="Rounsley S.D."/>
        </authorList>
    </citation>
    <scope>NUCLEOTIDE SEQUENCE [LARGE SCALE GENOMIC DNA]</scope>
    <source>
        <strain evidence="2">RMSCC 3488</strain>
    </source>
</reference>
<dbReference type="Gene3D" id="3.30.450.70">
    <property type="match status" value="1"/>
</dbReference>
<dbReference type="PANTHER" id="PTHR12403">
    <property type="entry name" value="TRAFFICKING PROTEIN PARTICLE COMPLEX SUBUNIT 2"/>
    <property type="match status" value="1"/>
</dbReference>
<proteinExistence type="predicted"/>
<dbReference type="InterPro" id="IPR011012">
    <property type="entry name" value="Longin-like_dom_sf"/>
</dbReference>
<dbReference type="VEuPathDB" id="FungiDB:CPAG_09877"/>
<dbReference type="EMBL" id="DS268114">
    <property type="protein sequence ID" value="KMM73590.1"/>
    <property type="molecule type" value="Genomic_DNA"/>
</dbReference>
<accession>A0A0J6FVW4</accession>
<protein>
    <recommendedName>
        <fullName evidence="3">Sedlin</fullName>
    </recommendedName>
</protein>
<dbReference type="GO" id="GO:0005737">
    <property type="term" value="C:cytoplasm"/>
    <property type="evidence" value="ECO:0007669"/>
    <property type="project" value="GOC"/>
</dbReference>
<dbReference type="GO" id="GO:0006888">
    <property type="term" value="P:endoplasmic reticulum to Golgi vesicle-mediated transport"/>
    <property type="evidence" value="ECO:0007669"/>
    <property type="project" value="InterPro"/>
</dbReference>
<evidence type="ECO:0008006" key="3">
    <source>
        <dbReference type="Google" id="ProtNLM"/>
    </source>
</evidence>
<dbReference type="SUPFAM" id="SSF64356">
    <property type="entry name" value="SNARE-like"/>
    <property type="match status" value="1"/>
</dbReference>
<dbReference type="InterPro" id="IPR006722">
    <property type="entry name" value="Sedlin"/>
</dbReference>
<evidence type="ECO:0000313" key="2">
    <source>
        <dbReference type="Proteomes" id="UP000054567"/>
    </source>
</evidence>